<dbReference type="AlphaFoldDB" id="A0A429ZQ58"/>
<proteinExistence type="predicted"/>
<gene>
    <name evidence="2" type="ORF">CBF35_07315</name>
</gene>
<evidence type="ECO:0000313" key="3">
    <source>
        <dbReference type="Proteomes" id="UP000287239"/>
    </source>
</evidence>
<dbReference type="RefSeq" id="WP_126779611.1">
    <property type="nucleotide sequence ID" value="NZ_NGJU01000009.1"/>
</dbReference>
<keyword evidence="1" id="KW-1133">Transmembrane helix</keyword>
<feature type="transmembrane region" description="Helical" evidence="1">
    <location>
        <begin position="151"/>
        <end position="169"/>
    </location>
</feature>
<reference evidence="2 3" key="1">
    <citation type="submission" date="2017-05" db="EMBL/GenBank/DDBJ databases">
        <title>Vagococcus spp. assemblies.</title>
        <authorList>
            <person name="Gulvik C.A."/>
        </authorList>
    </citation>
    <scope>NUCLEOTIDE SEQUENCE [LARGE SCALE GENOMIC DNA]</scope>
    <source>
        <strain evidence="2 3">NCFB 2777</strain>
    </source>
</reference>
<dbReference type="OrthoDB" id="2323492at2"/>
<organism evidence="2 3">
    <name type="scientific">Vagococcus salmoninarum</name>
    <dbReference type="NCBI Taxonomy" id="2739"/>
    <lineage>
        <taxon>Bacteria</taxon>
        <taxon>Bacillati</taxon>
        <taxon>Bacillota</taxon>
        <taxon>Bacilli</taxon>
        <taxon>Lactobacillales</taxon>
        <taxon>Enterococcaceae</taxon>
        <taxon>Vagococcus</taxon>
    </lineage>
</organism>
<feature type="transmembrane region" description="Helical" evidence="1">
    <location>
        <begin position="20"/>
        <end position="39"/>
    </location>
</feature>
<sequence length="240" mass="27480">MRSLTSSQLTAFSLLIQKRVYLWVIGLGLAMIFLSFQIINNPQANIATVFFRGIAIAEVGEPSIQLPVAWVIYLIAPIFIIGTALIELWEKKAILLRGLQYKKRIFFTINLLCIACVTLSYVTLTSIWMYLANCFIRTNDNLKINVKELTLLFICLVLNLLLLLLIHSIISLFNKALGVIGCSFIIILTPYTKISLYPLNLTMLSRYQEVPWLKAIVVLILMIILMATIYYFIFKNKEYK</sequence>
<feature type="transmembrane region" description="Helical" evidence="1">
    <location>
        <begin position="109"/>
        <end position="131"/>
    </location>
</feature>
<dbReference type="GeneID" id="98568174"/>
<evidence type="ECO:0000313" key="2">
    <source>
        <dbReference type="EMBL" id="RST95769.1"/>
    </source>
</evidence>
<keyword evidence="1" id="KW-0472">Membrane</keyword>
<protein>
    <submittedName>
        <fullName evidence="2">Uncharacterized protein</fullName>
    </submittedName>
</protein>
<name>A0A429ZQ58_9ENTE</name>
<accession>A0A429ZQ58</accession>
<feature type="transmembrane region" description="Helical" evidence="1">
    <location>
        <begin position="212"/>
        <end position="234"/>
    </location>
</feature>
<keyword evidence="3" id="KW-1185">Reference proteome</keyword>
<comment type="caution">
    <text evidence="2">The sequence shown here is derived from an EMBL/GenBank/DDBJ whole genome shotgun (WGS) entry which is preliminary data.</text>
</comment>
<evidence type="ECO:0000256" key="1">
    <source>
        <dbReference type="SAM" id="Phobius"/>
    </source>
</evidence>
<keyword evidence="1" id="KW-0812">Transmembrane</keyword>
<feature type="transmembrane region" description="Helical" evidence="1">
    <location>
        <begin position="176"/>
        <end position="192"/>
    </location>
</feature>
<feature type="transmembrane region" description="Helical" evidence="1">
    <location>
        <begin position="68"/>
        <end position="89"/>
    </location>
</feature>
<dbReference type="EMBL" id="NGJU01000009">
    <property type="protein sequence ID" value="RST95769.1"/>
    <property type="molecule type" value="Genomic_DNA"/>
</dbReference>
<dbReference type="Proteomes" id="UP000287239">
    <property type="component" value="Unassembled WGS sequence"/>
</dbReference>